<protein>
    <recommendedName>
        <fullName evidence="7">Polycystin cation channel PKD1/PKD2 domain-containing protein</fullName>
    </recommendedName>
</protein>
<evidence type="ECO:0000256" key="4">
    <source>
        <dbReference type="ARBA" id="ARBA00023136"/>
    </source>
</evidence>
<evidence type="ECO:0000256" key="5">
    <source>
        <dbReference type="SAM" id="MobiDB-lite"/>
    </source>
</evidence>
<feature type="compositionally biased region" description="Basic and acidic residues" evidence="5">
    <location>
        <begin position="21"/>
        <end position="41"/>
    </location>
</feature>
<evidence type="ECO:0000256" key="6">
    <source>
        <dbReference type="SAM" id="Phobius"/>
    </source>
</evidence>
<dbReference type="Proteomes" id="UP000186817">
    <property type="component" value="Unassembled WGS sequence"/>
</dbReference>
<feature type="transmembrane region" description="Helical" evidence="6">
    <location>
        <begin position="720"/>
        <end position="741"/>
    </location>
</feature>
<organism evidence="8 9">
    <name type="scientific">Symbiodinium microadriaticum</name>
    <name type="common">Dinoflagellate</name>
    <name type="synonym">Zooxanthella microadriatica</name>
    <dbReference type="NCBI Taxonomy" id="2951"/>
    <lineage>
        <taxon>Eukaryota</taxon>
        <taxon>Sar</taxon>
        <taxon>Alveolata</taxon>
        <taxon>Dinophyceae</taxon>
        <taxon>Suessiales</taxon>
        <taxon>Symbiodiniaceae</taxon>
        <taxon>Symbiodinium</taxon>
    </lineage>
</organism>
<keyword evidence="4 6" id="KW-0472">Membrane</keyword>
<gene>
    <name evidence="8" type="ORF">AK812_SmicGene3604</name>
</gene>
<reference evidence="8 9" key="1">
    <citation type="submission" date="2016-02" db="EMBL/GenBank/DDBJ databases">
        <title>Genome analysis of coral dinoflagellate symbionts highlights evolutionary adaptations to a symbiotic lifestyle.</title>
        <authorList>
            <person name="Aranda M."/>
            <person name="Li Y."/>
            <person name="Liew Y.J."/>
            <person name="Baumgarten S."/>
            <person name="Simakov O."/>
            <person name="Wilson M."/>
            <person name="Piel J."/>
            <person name="Ashoor H."/>
            <person name="Bougouffa S."/>
            <person name="Bajic V.B."/>
            <person name="Ryu T."/>
            <person name="Ravasi T."/>
            <person name="Bayer T."/>
            <person name="Micklem G."/>
            <person name="Kim H."/>
            <person name="Bhak J."/>
            <person name="Lajeunesse T.C."/>
            <person name="Voolstra C.R."/>
        </authorList>
    </citation>
    <scope>NUCLEOTIDE SEQUENCE [LARGE SCALE GENOMIC DNA]</scope>
    <source>
        <strain evidence="8 9">CCMP2467</strain>
    </source>
</reference>
<keyword evidence="9" id="KW-1185">Reference proteome</keyword>
<feature type="transmembrane region" description="Helical" evidence="6">
    <location>
        <begin position="825"/>
        <end position="849"/>
    </location>
</feature>
<dbReference type="Pfam" id="PF08016">
    <property type="entry name" value="PKD_channel"/>
    <property type="match status" value="1"/>
</dbReference>
<keyword evidence="2 6" id="KW-0812">Transmembrane</keyword>
<evidence type="ECO:0000259" key="7">
    <source>
        <dbReference type="Pfam" id="PF08016"/>
    </source>
</evidence>
<feature type="transmembrane region" description="Helical" evidence="6">
    <location>
        <begin position="761"/>
        <end position="784"/>
    </location>
</feature>
<dbReference type="InterPro" id="IPR013122">
    <property type="entry name" value="PKD1_2_channel"/>
</dbReference>
<proteinExistence type="predicted"/>
<evidence type="ECO:0000313" key="9">
    <source>
        <dbReference type="Proteomes" id="UP000186817"/>
    </source>
</evidence>
<feature type="transmembrane region" description="Helical" evidence="6">
    <location>
        <begin position="888"/>
        <end position="911"/>
    </location>
</feature>
<dbReference type="GO" id="GO:0016020">
    <property type="term" value="C:membrane"/>
    <property type="evidence" value="ECO:0007669"/>
    <property type="project" value="UniProtKB-SubCell"/>
</dbReference>
<feature type="region of interest" description="Disordered" evidence="5">
    <location>
        <begin position="325"/>
        <end position="354"/>
    </location>
</feature>
<evidence type="ECO:0000256" key="3">
    <source>
        <dbReference type="ARBA" id="ARBA00022989"/>
    </source>
</evidence>
<feature type="domain" description="Polycystin cation channel PKD1/PKD2" evidence="7">
    <location>
        <begin position="809"/>
        <end position="911"/>
    </location>
</feature>
<dbReference type="InterPro" id="IPR051223">
    <property type="entry name" value="Polycystin"/>
</dbReference>
<evidence type="ECO:0000256" key="2">
    <source>
        <dbReference type="ARBA" id="ARBA00022692"/>
    </source>
</evidence>
<evidence type="ECO:0000256" key="1">
    <source>
        <dbReference type="ARBA" id="ARBA00004141"/>
    </source>
</evidence>
<dbReference type="AlphaFoldDB" id="A0A1Q9EYF3"/>
<keyword evidence="3 6" id="KW-1133">Transmembrane helix</keyword>
<comment type="caution">
    <text evidence="8">The sequence shown here is derived from an EMBL/GenBank/DDBJ whole genome shotgun (WGS) entry which is preliminary data.</text>
</comment>
<dbReference type="OrthoDB" id="422888at2759"/>
<evidence type="ECO:0000313" key="8">
    <source>
        <dbReference type="EMBL" id="OLQ12487.1"/>
    </source>
</evidence>
<dbReference type="PANTHER" id="PTHR10877:SF183">
    <property type="entry name" value="AT14535P-RELATED"/>
    <property type="match status" value="1"/>
</dbReference>
<dbReference type="PANTHER" id="PTHR10877">
    <property type="entry name" value="POLYCYSTIN FAMILY MEMBER"/>
    <property type="match status" value="1"/>
</dbReference>
<comment type="subcellular location">
    <subcellularLocation>
        <location evidence="1">Membrane</location>
        <topology evidence="1">Multi-pass membrane protein</topology>
    </subcellularLocation>
</comment>
<dbReference type="EMBL" id="LSRX01000042">
    <property type="protein sequence ID" value="OLQ12487.1"/>
    <property type="molecule type" value="Genomic_DNA"/>
</dbReference>
<name>A0A1Q9EYF3_SYMMI</name>
<accession>A0A1Q9EYF3</accession>
<sequence>MMLVFVEDDYTSEIRTNWNSNEHDRLHEAMDTNETDKRAPDSELDPATTPQPKYAKAAGKGEGAEQDKGLNSPDWSFGKRTRSPTFKMDLGFMVFLKTNMQPRLPQEEGQTSTTQWAIVKNLYEAATSWHNNKDAEPQNLNATLRTTLMYCMISMLCSRVEILETDEGEESLLKLEQLGLIEDGKFLYLRWNADLRRHEKAVTKETQVDALRMFRASSPSCNAPSEKRCTCRSGDRSWGGLCCDLALAWYWAEPFSVKMPRRGFCQREGQALRLASASLSTILAADHFAMDFKQSQQDHFWSRAGPDISDADMAGKAGKETVSMEPSHFLPNLPGVPDIRKDASMRSSPQSEDDEEEMAMVTENLAQTSFLNDRMQKRRQNLFPDAEDMKQKIRKSLVRPAYDVTNFYHDHGCFQSIARSRVFDNTTLLDAELQFLVMENFFCLYFFCAPIREEAPKALPLALVASGTGAANFTEDSSHLLDVLKVCRLLRLARMARMLRSISELMILIKGMAAAGRSVFFVMCLLATGKEVHFLVLVAKNGARGGAIFMGDRARQGFLVANTSVLDLSANCAEKGKRGLMVGRFNLVLMGVSEVMSYRKTDAFQYRSAEEDTASFGTDTVYNYAKDAGFRRVGGFVEMLNFDEPKHVILNKIAALRRNGWFNLKQGSLVVELLVWNGNVERLLHTAFVFEHDFSGKTETQVLVSSLAFNIHDLNAVPTYFLFALYLVIIVCFVFFLRAQIEDISADYRAYLSEPMGYIKLALFCLCFYCIVQYFTIVFSYMFLNFRLPMKPSDFQEVAAIAECCAVLPQLQLLVHSMGVVKEHLAAFIVAFFIMVLGFGLGGMFALGWKVGEFGSMPHSILTVVEMIRGKSNYPTIISADGDFGDAYFLFFHFFFLIFQQFLLAILVVGYMKVRKRHADSEQVETPLRRIFRSAT</sequence>
<feature type="region of interest" description="Disordered" evidence="5">
    <location>
        <begin position="16"/>
        <end position="82"/>
    </location>
</feature>